<dbReference type="Gene3D" id="3.40.50.720">
    <property type="entry name" value="NAD(P)-binding Rossmann-like Domain"/>
    <property type="match status" value="1"/>
</dbReference>
<protein>
    <submittedName>
        <fullName evidence="2">Saccharopine dehydrogenase</fullName>
    </submittedName>
</protein>
<organism evidence="2 3">
    <name type="scientific">Luteimonas viscosa</name>
    <dbReference type="NCBI Taxonomy" id="1132694"/>
    <lineage>
        <taxon>Bacteria</taxon>
        <taxon>Pseudomonadati</taxon>
        <taxon>Pseudomonadota</taxon>
        <taxon>Gammaproteobacteria</taxon>
        <taxon>Lysobacterales</taxon>
        <taxon>Lysobacteraceae</taxon>
        <taxon>Luteimonas</taxon>
    </lineage>
</organism>
<dbReference type="Proteomes" id="UP000324973">
    <property type="component" value="Unassembled WGS sequence"/>
</dbReference>
<dbReference type="PANTHER" id="PTHR43781:SF1">
    <property type="entry name" value="SACCHAROPINE DEHYDROGENASE"/>
    <property type="match status" value="1"/>
</dbReference>
<keyword evidence="3" id="KW-1185">Reference proteome</keyword>
<dbReference type="AlphaFoldDB" id="A0A5D4XUY8"/>
<evidence type="ECO:0000313" key="2">
    <source>
        <dbReference type="EMBL" id="TYT26630.1"/>
    </source>
</evidence>
<dbReference type="InterPro" id="IPR005097">
    <property type="entry name" value="Sacchrp_dh_NADP-bd"/>
</dbReference>
<feature type="domain" description="Saccharopine dehydrogenase NADP binding" evidence="1">
    <location>
        <begin position="11"/>
        <end position="121"/>
    </location>
</feature>
<gene>
    <name evidence="2" type="ORF">FZO89_10380</name>
</gene>
<dbReference type="PANTHER" id="PTHR43781">
    <property type="entry name" value="SACCHAROPINE DEHYDROGENASE"/>
    <property type="match status" value="1"/>
</dbReference>
<reference evidence="2 3" key="1">
    <citation type="submission" date="2019-08" db="EMBL/GenBank/DDBJ databases">
        <title>Luteimonas viscosus sp. nov., isolated from soil of a sunflower field.</title>
        <authorList>
            <person name="Jianli Z."/>
            <person name="Ying Z."/>
        </authorList>
    </citation>
    <scope>NUCLEOTIDE SEQUENCE [LARGE SCALE GENOMIC DNA]</scope>
    <source>
        <strain evidence="2 3">XBU10</strain>
    </source>
</reference>
<dbReference type="SUPFAM" id="SSF51735">
    <property type="entry name" value="NAD(P)-binding Rossmann-fold domains"/>
    <property type="match status" value="1"/>
</dbReference>
<name>A0A5D4XUY8_9GAMM</name>
<dbReference type="OrthoDB" id="4420885at2"/>
<sequence>MTSFRRSSGAVAVYGAGGHTGGFVLDQLARRAIDAVAVGRRIVPTRTQVPFRVAPLDDAPALARAFAGCAVVINVAGPFLDTAAPVIAGALAAGCHYIDVTAEQESARATLHDHDAAARTRGVALIPAAGFYGGLADLLASALACDARAAAPIESINVAVSLDHWWPTAGTRRTGARNTFPRVVVEDGRLVPLAARGCRWDFGPPHGAEDMEAMPFSEIVTLAHHLCARRIHAWLGTRALRDIRDPATASPAPVDPLGRSAQRFTMQVVLEDARGTRRATAHGQDIYAVSAPLVVEAATRLMAEGPAHAGAQTLGAAFDPRGFLEALAPEWLEFEMT</sequence>
<evidence type="ECO:0000313" key="3">
    <source>
        <dbReference type="Proteomes" id="UP000324973"/>
    </source>
</evidence>
<evidence type="ECO:0000259" key="1">
    <source>
        <dbReference type="Pfam" id="PF03435"/>
    </source>
</evidence>
<comment type="caution">
    <text evidence="2">The sequence shown here is derived from an EMBL/GenBank/DDBJ whole genome shotgun (WGS) entry which is preliminary data.</text>
</comment>
<proteinExistence type="predicted"/>
<dbReference type="InterPro" id="IPR036291">
    <property type="entry name" value="NAD(P)-bd_dom_sf"/>
</dbReference>
<dbReference type="EMBL" id="VTFT01000001">
    <property type="protein sequence ID" value="TYT26630.1"/>
    <property type="molecule type" value="Genomic_DNA"/>
</dbReference>
<dbReference type="Pfam" id="PF03435">
    <property type="entry name" value="Sacchrp_dh_NADP"/>
    <property type="match status" value="1"/>
</dbReference>
<dbReference type="RefSeq" id="WP_149103185.1">
    <property type="nucleotide sequence ID" value="NZ_VTFT01000001.1"/>
</dbReference>
<accession>A0A5D4XUY8</accession>